<dbReference type="Proteomes" id="UP000290870">
    <property type="component" value="Unassembled WGS sequence"/>
</dbReference>
<dbReference type="RefSeq" id="WP_228710935.1">
    <property type="nucleotide sequence ID" value="NZ_PDJZ01000033.1"/>
</dbReference>
<evidence type="ECO:0000256" key="2">
    <source>
        <dbReference type="ARBA" id="ARBA00029447"/>
    </source>
</evidence>
<dbReference type="GO" id="GO:0006935">
    <property type="term" value="P:chemotaxis"/>
    <property type="evidence" value="ECO:0007669"/>
    <property type="project" value="UniProtKB-KW"/>
</dbReference>
<evidence type="ECO:0000313" key="7">
    <source>
        <dbReference type="Proteomes" id="UP000290870"/>
    </source>
</evidence>
<evidence type="ECO:0000313" key="6">
    <source>
        <dbReference type="EMBL" id="RXJ82825.1"/>
    </source>
</evidence>
<dbReference type="PRINTS" id="PR00260">
    <property type="entry name" value="CHEMTRNSDUCR"/>
</dbReference>
<dbReference type="EMBL" id="PDJZ01000033">
    <property type="protein sequence ID" value="RXJ82825.1"/>
    <property type="molecule type" value="Genomic_DNA"/>
</dbReference>
<keyword evidence="4" id="KW-0175">Coiled coil</keyword>
<dbReference type="Gene3D" id="1.10.287.950">
    <property type="entry name" value="Methyl-accepting chemotaxis protein"/>
    <property type="match status" value="1"/>
</dbReference>
<accession>A0A4V1LV46</accession>
<dbReference type="SMART" id="SM00283">
    <property type="entry name" value="MA"/>
    <property type="match status" value="1"/>
</dbReference>
<dbReference type="InterPro" id="IPR004089">
    <property type="entry name" value="MCPsignal_dom"/>
</dbReference>
<dbReference type="PANTHER" id="PTHR43531:SF11">
    <property type="entry name" value="METHYL-ACCEPTING CHEMOTAXIS PROTEIN 3"/>
    <property type="match status" value="1"/>
</dbReference>
<feature type="domain" description="Methyl-accepting transducer" evidence="5">
    <location>
        <begin position="1"/>
        <end position="219"/>
    </location>
</feature>
<comment type="caution">
    <text evidence="6">The sequence shown here is derived from an EMBL/GenBank/DDBJ whole genome shotgun (WGS) entry which is preliminary data.</text>
</comment>
<comment type="similarity">
    <text evidence="2">Belongs to the methyl-accepting chemotaxis (MCP) protein family.</text>
</comment>
<dbReference type="AlphaFoldDB" id="A0A4V1LV46"/>
<dbReference type="Pfam" id="PF00015">
    <property type="entry name" value="MCPsignal"/>
    <property type="match status" value="1"/>
</dbReference>
<keyword evidence="3" id="KW-0807">Transducer</keyword>
<dbReference type="GO" id="GO:0007165">
    <property type="term" value="P:signal transduction"/>
    <property type="evidence" value="ECO:0007669"/>
    <property type="project" value="UniProtKB-KW"/>
</dbReference>
<organism evidence="6 7">
    <name type="scientific">Arcobacter cloacae</name>
    <dbReference type="NCBI Taxonomy" id="1054034"/>
    <lineage>
        <taxon>Bacteria</taxon>
        <taxon>Pseudomonadati</taxon>
        <taxon>Campylobacterota</taxon>
        <taxon>Epsilonproteobacteria</taxon>
        <taxon>Campylobacterales</taxon>
        <taxon>Arcobacteraceae</taxon>
        <taxon>Arcobacter</taxon>
    </lineage>
</organism>
<evidence type="ECO:0000256" key="4">
    <source>
        <dbReference type="SAM" id="Coils"/>
    </source>
</evidence>
<dbReference type="SUPFAM" id="SSF58104">
    <property type="entry name" value="Methyl-accepting chemotaxis protein (MCP) signaling domain"/>
    <property type="match status" value="1"/>
</dbReference>
<dbReference type="InterPro" id="IPR051310">
    <property type="entry name" value="MCP_chemotaxis"/>
</dbReference>
<dbReference type="PROSITE" id="PS50111">
    <property type="entry name" value="CHEMOTAXIS_TRANSDUC_2"/>
    <property type="match status" value="1"/>
</dbReference>
<reference evidence="6 7" key="1">
    <citation type="submission" date="2017-10" db="EMBL/GenBank/DDBJ databases">
        <title>Genomics of the genus Arcobacter.</title>
        <authorList>
            <person name="Perez-Cataluna A."/>
            <person name="Figueras M.J."/>
        </authorList>
    </citation>
    <scope>NUCLEOTIDE SEQUENCE [LARGE SCALE GENOMIC DNA]</scope>
    <source>
        <strain evidence="6 7">F26</strain>
    </source>
</reference>
<name>A0A4V1LV46_9BACT</name>
<evidence type="ECO:0000256" key="1">
    <source>
        <dbReference type="ARBA" id="ARBA00022500"/>
    </source>
</evidence>
<dbReference type="InterPro" id="IPR004090">
    <property type="entry name" value="Chemotax_Me-accpt_rcpt"/>
</dbReference>
<evidence type="ECO:0000259" key="5">
    <source>
        <dbReference type="PROSITE" id="PS50111"/>
    </source>
</evidence>
<keyword evidence="1" id="KW-0145">Chemotaxis</keyword>
<gene>
    <name evidence="6" type="ORF">CRU90_12570</name>
</gene>
<protein>
    <recommendedName>
        <fullName evidence="5">Methyl-accepting transducer domain-containing protein</fullName>
    </recommendedName>
</protein>
<dbReference type="GO" id="GO:0016020">
    <property type="term" value="C:membrane"/>
    <property type="evidence" value="ECO:0007669"/>
    <property type="project" value="InterPro"/>
</dbReference>
<proteinExistence type="inferred from homology"/>
<dbReference type="PANTHER" id="PTHR43531">
    <property type="entry name" value="PROTEIN ICFG"/>
    <property type="match status" value="1"/>
</dbReference>
<sequence>MNSSMNNLALKANEQAASLEQTAAALEEITSITRNNAENAIKMATLGQTVKKSVFTGEQLASKTAVSMDEINEKVNAINEAITVIDQIAFQTNILSLNAAVEAATAGEAGRGFAVVAAEVRNLANRSADAAREIKNLVLEATSKANDGKNVSSDMIEGYKELNKNISETIHIIEDVSKASKEQMTGIEQINDAVNMLDRVTQENANESNQIKVIAQEVSQLAHELLTDAKTKKFN</sequence>
<dbReference type="GO" id="GO:0004888">
    <property type="term" value="F:transmembrane signaling receptor activity"/>
    <property type="evidence" value="ECO:0007669"/>
    <property type="project" value="InterPro"/>
</dbReference>
<evidence type="ECO:0000256" key="3">
    <source>
        <dbReference type="PROSITE-ProRule" id="PRU00284"/>
    </source>
</evidence>
<feature type="coiled-coil region" evidence="4">
    <location>
        <begin position="190"/>
        <end position="217"/>
    </location>
</feature>